<proteinExistence type="inferred from homology"/>
<organism evidence="11 12">
    <name type="scientific">Bifidobacterium biavatii DSM 23969</name>
    <dbReference type="NCBI Taxonomy" id="1437608"/>
    <lineage>
        <taxon>Bacteria</taxon>
        <taxon>Bacillati</taxon>
        <taxon>Actinomycetota</taxon>
        <taxon>Actinomycetes</taxon>
        <taxon>Bifidobacteriales</taxon>
        <taxon>Bifidobacteriaceae</taxon>
        <taxon>Bifidobacterium</taxon>
    </lineage>
</organism>
<dbReference type="AlphaFoldDB" id="A0A087A046"/>
<dbReference type="PIRSF" id="PIRSF000706">
    <property type="entry name" value="Kanamycin_kin"/>
    <property type="match status" value="1"/>
</dbReference>
<evidence type="ECO:0000256" key="2">
    <source>
        <dbReference type="ARBA" id="ARBA00022679"/>
    </source>
</evidence>
<keyword evidence="12" id="KW-1185">Reference proteome</keyword>
<feature type="binding site" evidence="9">
    <location>
        <position position="206"/>
    </location>
    <ligand>
        <name>Mg(2+)</name>
        <dbReference type="ChEBI" id="CHEBI:18420"/>
    </ligand>
</feature>
<dbReference type="Pfam" id="PF01636">
    <property type="entry name" value="APH"/>
    <property type="match status" value="1"/>
</dbReference>
<dbReference type="PANTHER" id="PTHR21310:SF41">
    <property type="entry name" value="3'-PHOSPHOTRANSFERASE, PUTATIVE-RELATED"/>
    <property type="match status" value="1"/>
</dbReference>
<dbReference type="InterPro" id="IPR024165">
    <property type="entry name" value="Kan/Strep_kinase"/>
</dbReference>
<comment type="caution">
    <text evidence="11">The sequence shown here is derived from an EMBL/GenBank/DDBJ whole genome shotgun (WGS) entry which is preliminary data.</text>
</comment>
<sequence>MRRTAIDPRTVAFPASVRPYINDHGLFDSSSSPEARVYYSAKDAGYFIKTAAANTLRHEAELTAYFHGKGLSAPVLRYCTDESGHDWMVTPRIPGEDCVTSRYLHEPARLAVLLAHRLWALHELDFTGCPDRNRLRDYLATAARNHAAGHWDVSFYTELYGEASVDGIYAVACGNRSLLRADTLVHGDYCLPNVILNDWRFSGFVDMDCAGVSDRHVDVFWALWTLRFNLHTDAYREVFLDAYGRDLVDEDLLRTIAAIEVFG</sequence>
<keyword evidence="5 7" id="KW-0067">ATP-binding</keyword>
<feature type="domain" description="Aminoglycoside phosphotransferase" evidence="10">
    <location>
        <begin position="50"/>
        <end position="246"/>
    </location>
</feature>
<evidence type="ECO:0000313" key="11">
    <source>
        <dbReference type="EMBL" id="KFI52146.1"/>
    </source>
</evidence>
<evidence type="ECO:0000256" key="1">
    <source>
        <dbReference type="ARBA" id="ARBA00006219"/>
    </source>
</evidence>
<evidence type="ECO:0000259" key="10">
    <source>
        <dbReference type="Pfam" id="PF01636"/>
    </source>
</evidence>
<keyword evidence="4 7" id="KW-0418">Kinase</keyword>
<dbReference type="STRING" id="1437608.GCA_000771645_01635"/>
<keyword evidence="9" id="KW-0460">Magnesium</keyword>
<evidence type="ECO:0000256" key="8">
    <source>
        <dbReference type="PIRSR" id="PIRSR000706-1"/>
    </source>
</evidence>
<protein>
    <submittedName>
        <fullName evidence="11">Aminoglycoside transferase</fullName>
        <ecNumber evidence="11">2.7.1.95</ecNumber>
    </submittedName>
</protein>
<dbReference type="GO" id="GO:0008910">
    <property type="term" value="F:kanamycin kinase activity"/>
    <property type="evidence" value="ECO:0007669"/>
    <property type="project" value="UniProtKB-EC"/>
</dbReference>
<evidence type="ECO:0000256" key="6">
    <source>
        <dbReference type="ARBA" id="ARBA00023251"/>
    </source>
</evidence>
<feature type="active site" description="Proton acceptor" evidence="8">
    <location>
        <position position="188"/>
    </location>
</feature>
<dbReference type="InterPro" id="IPR011009">
    <property type="entry name" value="Kinase-like_dom_sf"/>
</dbReference>
<evidence type="ECO:0000256" key="7">
    <source>
        <dbReference type="PIRNR" id="PIRNR000706"/>
    </source>
</evidence>
<dbReference type="CDD" id="cd05150">
    <property type="entry name" value="APH"/>
    <property type="match status" value="1"/>
</dbReference>
<feature type="binding site" evidence="9">
    <location>
        <position position="193"/>
    </location>
    <ligand>
        <name>Mg(2+)</name>
        <dbReference type="ChEBI" id="CHEBI:18420"/>
    </ligand>
</feature>
<evidence type="ECO:0000256" key="5">
    <source>
        <dbReference type="ARBA" id="ARBA00022840"/>
    </source>
</evidence>
<name>A0A087A046_9BIFI</name>
<dbReference type="GO" id="GO:0046677">
    <property type="term" value="P:response to antibiotic"/>
    <property type="evidence" value="ECO:0007669"/>
    <property type="project" value="UniProtKB-KW"/>
</dbReference>
<dbReference type="GO" id="GO:0046872">
    <property type="term" value="F:metal ion binding"/>
    <property type="evidence" value="ECO:0007669"/>
    <property type="project" value="UniProtKB-KW"/>
</dbReference>
<dbReference type="InterPro" id="IPR002575">
    <property type="entry name" value="Aminoglycoside_PTrfase"/>
</dbReference>
<comment type="similarity">
    <text evidence="1 7">Belongs to the aminoglycoside phosphotransferase family.</text>
</comment>
<accession>A0A087A046</accession>
<dbReference type="EMBL" id="JGYN01000007">
    <property type="protein sequence ID" value="KFI52146.1"/>
    <property type="molecule type" value="Genomic_DNA"/>
</dbReference>
<dbReference type="InterPro" id="IPR051678">
    <property type="entry name" value="AGP_Transferase"/>
</dbReference>
<dbReference type="PANTHER" id="PTHR21310">
    <property type="entry name" value="AMINOGLYCOSIDE PHOSPHOTRANSFERASE-RELATED-RELATED"/>
    <property type="match status" value="1"/>
</dbReference>
<keyword evidence="2 7" id="KW-0808">Transferase</keyword>
<dbReference type="OrthoDB" id="3806873at2"/>
<keyword evidence="3 7" id="KW-0547">Nucleotide-binding</keyword>
<keyword evidence="9" id="KW-0479">Metal-binding</keyword>
<evidence type="ECO:0000313" key="12">
    <source>
        <dbReference type="Proteomes" id="UP000029108"/>
    </source>
</evidence>
<dbReference type="Gene3D" id="3.90.1200.10">
    <property type="match status" value="1"/>
</dbReference>
<dbReference type="SUPFAM" id="SSF56112">
    <property type="entry name" value="Protein kinase-like (PK-like)"/>
    <property type="match status" value="1"/>
</dbReference>
<evidence type="ECO:0000256" key="9">
    <source>
        <dbReference type="PIRSR" id="PIRSR000706-2"/>
    </source>
</evidence>
<evidence type="ECO:0000256" key="4">
    <source>
        <dbReference type="ARBA" id="ARBA00022777"/>
    </source>
</evidence>
<dbReference type="Proteomes" id="UP000029108">
    <property type="component" value="Unassembled WGS sequence"/>
</dbReference>
<gene>
    <name evidence="11" type="ORF">BBIA_1809</name>
</gene>
<keyword evidence="6 7" id="KW-0046">Antibiotic resistance</keyword>
<dbReference type="GO" id="GO:0005524">
    <property type="term" value="F:ATP binding"/>
    <property type="evidence" value="ECO:0007669"/>
    <property type="project" value="UniProtKB-KW"/>
</dbReference>
<dbReference type="eggNOG" id="COG3231">
    <property type="taxonomic scope" value="Bacteria"/>
</dbReference>
<dbReference type="EC" id="2.7.1.95" evidence="11"/>
<reference evidence="11 12" key="1">
    <citation type="submission" date="2014-03" db="EMBL/GenBank/DDBJ databases">
        <title>Genomics of Bifidobacteria.</title>
        <authorList>
            <person name="Ventura M."/>
            <person name="Milani C."/>
            <person name="Lugli G.A."/>
        </authorList>
    </citation>
    <scope>NUCLEOTIDE SEQUENCE [LARGE SCALE GENOMIC DNA]</scope>
    <source>
        <strain evidence="11 12">DSM 23969</strain>
    </source>
</reference>
<evidence type="ECO:0000256" key="3">
    <source>
        <dbReference type="ARBA" id="ARBA00022741"/>
    </source>
</evidence>